<dbReference type="Proteomes" id="UP000267027">
    <property type="component" value="Unassembled WGS sequence"/>
</dbReference>
<reference evidence="4" key="1">
    <citation type="submission" date="2017-02" db="UniProtKB">
        <authorList>
            <consortium name="WormBaseParasite"/>
        </authorList>
    </citation>
    <scope>IDENTIFICATION</scope>
</reference>
<dbReference type="InterPro" id="IPR036570">
    <property type="entry name" value="HORMA_dom_sf"/>
</dbReference>
<evidence type="ECO:0000259" key="1">
    <source>
        <dbReference type="PROSITE" id="PS50815"/>
    </source>
</evidence>
<dbReference type="Pfam" id="PF02301">
    <property type="entry name" value="HORMA"/>
    <property type="match status" value="1"/>
</dbReference>
<evidence type="ECO:0000313" key="3">
    <source>
        <dbReference type="Proteomes" id="UP000267027"/>
    </source>
</evidence>
<name>A0A0R3PXP6_ANGCS</name>
<dbReference type="InterPro" id="IPR003511">
    <property type="entry name" value="HORMA_dom"/>
</dbReference>
<evidence type="ECO:0000313" key="4">
    <source>
        <dbReference type="WBParaSite" id="ACOC_0001108501-mRNA-1"/>
    </source>
</evidence>
<dbReference type="EMBL" id="UYYA01004608">
    <property type="protein sequence ID" value="VDM62671.1"/>
    <property type="molecule type" value="Genomic_DNA"/>
</dbReference>
<proteinExistence type="predicted"/>
<dbReference type="AlphaFoldDB" id="A0A0R3PXP6"/>
<sequence length="105" mass="11923">MRYDVDGEPQAELNQPDGTVMAALRFRGVQHLKRQTKELLLLLRTLCRDMPTPLPVGASAAIRITYTDRTPKGYQAPGFYRSPEDPVLRPDARLIKVSTLETKYH</sequence>
<protein>
    <submittedName>
        <fullName evidence="4">HORMA domain-containing protein</fullName>
    </submittedName>
</protein>
<evidence type="ECO:0000313" key="2">
    <source>
        <dbReference type="EMBL" id="VDM62671.1"/>
    </source>
</evidence>
<reference evidence="2 3" key="2">
    <citation type="submission" date="2018-11" db="EMBL/GenBank/DDBJ databases">
        <authorList>
            <consortium name="Pathogen Informatics"/>
        </authorList>
    </citation>
    <scope>NUCLEOTIDE SEQUENCE [LARGE SCALE GENOMIC DNA]</scope>
    <source>
        <strain evidence="2 3">Costa Rica</strain>
    </source>
</reference>
<dbReference type="PROSITE" id="PS50815">
    <property type="entry name" value="HORMA"/>
    <property type="match status" value="1"/>
</dbReference>
<dbReference type="Gene3D" id="3.30.900.10">
    <property type="entry name" value="HORMA domain"/>
    <property type="match status" value="1"/>
</dbReference>
<keyword evidence="3" id="KW-1185">Reference proteome</keyword>
<gene>
    <name evidence="2" type="ORF">ACOC_LOCUS11086</name>
</gene>
<dbReference type="WBParaSite" id="ACOC_0001108501-mRNA-1">
    <property type="protein sequence ID" value="ACOC_0001108501-mRNA-1"/>
    <property type="gene ID" value="ACOC_0001108501"/>
</dbReference>
<organism evidence="4">
    <name type="scientific">Angiostrongylus costaricensis</name>
    <name type="common">Nematode worm</name>
    <dbReference type="NCBI Taxonomy" id="334426"/>
    <lineage>
        <taxon>Eukaryota</taxon>
        <taxon>Metazoa</taxon>
        <taxon>Ecdysozoa</taxon>
        <taxon>Nematoda</taxon>
        <taxon>Chromadorea</taxon>
        <taxon>Rhabditida</taxon>
        <taxon>Rhabditina</taxon>
        <taxon>Rhabditomorpha</taxon>
        <taxon>Strongyloidea</taxon>
        <taxon>Metastrongylidae</taxon>
        <taxon>Angiostrongylus</taxon>
    </lineage>
</organism>
<accession>A0A0R3PXP6</accession>
<feature type="domain" description="HORMA" evidence="1">
    <location>
        <begin position="1"/>
        <end position="105"/>
    </location>
</feature>
<dbReference type="OrthoDB" id="1928087at2759"/>